<protein>
    <submittedName>
        <fullName evidence="2">Uncharacterized protein</fullName>
    </submittedName>
</protein>
<accession>A0A6M0RUB1</accession>
<comment type="caution">
    <text evidence="2">The sequence shown here is derived from an EMBL/GenBank/DDBJ whole genome shotgun (WGS) entry which is preliminary data.</text>
</comment>
<evidence type="ECO:0000256" key="1">
    <source>
        <dbReference type="SAM" id="MobiDB-lite"/>
    </source>
</evidence>
<evidence type="ECO:0000313" key="3">
    <source>
        <dbReference type="Proteomes" id="UP000481033"/>
    </source>
</evidence>
<evidence type="ECO:0000313" key="2">
    <source>
        <dbReference type="EMBL" id="NEZ59835.1"/>
    </source>
</evidence>
<reference evidence="2 3" key="1">
    <citation type="journal article" date="2020" name="Microb. Ecol.">
        <title>Ecogenomics of the Marine Benthic Filamentous Cyanobacterium Adonisia.</title>
        <authorList>
            <person name="Walter J.M."/>
            <person name="Coutinho F.H."/>
            <person name="Leomil L."/>
            <person name="Hargreaves P.I."/>
            <person name="Campeao M.E."/>
            <person name="Vieira V.V."/>
            <person name="Silva B.S."/>
            <person name="Fistarol G.O."/>
            <person name="Salomon P.S."/>
            <person name="Sawabe T."/>
            <person name="Mino S."/>
            <person name="Hosokawa M."/>
            <person name="Miyashita H."/>
            <person name="Maruyama F."/>
            <person name="van Verk M.C."/>
            <person name="Dutilh B.E."/>
            <person name="Thompson C.C."/>
            <person name="Thompson F.L."/>
        </authorList>
    </citation>
    <scope>NUCLEOTIDE SEQUENCE [LARGE SCALE GENOMIC DNA]</scope>
    <source>
        <strain evidence="2 3">CCMR0081</strain>
    </source>
</reference>
<dbReference type="EMBL" id="QXHD01000004">
    <property type="protein sequence ID" value="NEZ59835.1"/>
    <property type="molecule type" value="Genomic_DNA"/>
</dbReference>
<feature type="region of interest" description="Disordered" evidence="1">
    <location>
        <begin position="1"/>
        <end position="36"/>
    </location>
</feature>
<feature type="compositionally biased region" description="Basic residues" evidence="1">
    <location>
        <begin position="9"/>
        <end position="25"/>
    </location>
</feature>
<keyword evidence="3" id="KW-1185">Reference proteome</keyword>
<gene>
    <name evidence="2" type="ORF">DXZ20_30175</name>
</gene>
<proteinExistence type="predicted"/>
<dbReference type="Proteomes" id="UP000481033">
    <property type="component" value="Unassembled WGS sequence"/>
</dbReference>
<name>A0A6M0RUB1_9CYAN</name>
<sequence>MSRSDLYTPRRRPAPQRRPQRRHERHPAGYYVKARSSRSSQRPNWLFGSIALATLALIPQDIWSRISMPISTQPTQSQSVQPWYLNRTKATQTCETVVNADQRLSRGQLTKFLVIAQDSAQTIVHETISSPYCTLSKANQSKQSEAYPLEFDPDTWFVVNYEQGLYKSYDFVFKVD</sequence>
<organism evidence="2 3">
    <name type="scientific">Adonisia turfae CCMR0081</name>
    <dbReference type="NCBI Taxonomy" id="2292702"/>
    <lineage>
        <taxon>Bacteria</taxon>
        <taxon>Bacillati</taxon>
        <taxon>Cyanobacteriota</taxon>
        <taxon>Adonisia</taxon>
        <taxon>Adonisia turfae</taxon>
    </lineage>
</organism>
<dbReference type="AlphaFoldDB" id="A0A6M0RUB1"/>
<dbReference type="RefSeq" id="WP_163668055.1">
    <property type="nucleotide sequence ID" value="NZ_QXHD01000004.1"/>
</dbReference>